<dbReference type="Proteomes" id="UP001319104">
    <property type="component" value="Unassembled WGS sequence"/>
</dbReference>
<keyword evidence="1 3" id="KW-0732">Signal</keyword>
<evidence type="ECO:0000256" key="1">
    <source>
        <dbReference type="ARBA" id="ARBA00022729"/>
    </source>
</evidence>
<reference evidence="6 7" key="1">
    <citation type="submission" date="2021-05" db="EMBL/GenBank/DDBJ databases">
        <authorList>
            <person name="Zhang Z.D."/>
            <person name="Osman G."/>
        </authorList>
    </citation>
    <scope>NUCLEOTIDE SEQUENCE [LARGE SCALE GENOMIC DNA]</scope>
    <source>
        <strain evidence="6 7">KCTC 32217</strain>
    </source>
</reference>
<feature type="region of interest" description="Disordered" evidence="2">
    <location>
        <begin position="24"/>
        <end position="44"/>
    </location>
</feature>
<accession>A0AAP2CHK8</accession>
<keyword evidence="7" id="KW-1185">Reference proteome</keyword>
<evidence type="ECO:0000313" key="7">
    <source>
        <dbReference type="Proteomes" id="UP001319104"/>
    </source>
</evidence>
<feature type="signal peptide" evidence="3">
    <location>
        <begin position="1"/>
        <end position="20"/>
    </location>
</feature>
<feature type="domain" description="SbsA Ig-like" evidence="4">
    <location>
        <begin position="31"/>
        <end position="131"/>
    </location>
</feature>
<evidence type="ECO:0000256" key="2">
    <source>
        <dbReference type="SAM" id="MobiDB-lite"/>
    </source>
</evidence>
<feature type="domain" description="Rhamnogalacturonan lyase" evidence="5">
    <location>
        <begin position="166"/>
        <end position="207"/>
    </location>
</feature>
<name>A0AAP2CHK8_9BACT</name>
<sequence length="578" mass="66093">MKVNNLLLLFIAIIALLACARESAPMGGPKDEEPPKLLKSDPAHESLNVRPEEINLEFSEFIKVENPNKQIIITPRINTQEMEVVALRNRVRIKLNQELEDSTTYVFNFQQSIKDITENNPAENLKLVFSTGNEIDSLKFSGRVRFVFPQKEKVIKDVLVGLYDIADTTDLFNDPPYYIAQADTSGRFEITNIKAGTYRAVAWQDENNTLKVESKVEPYAYFSDSVVIDENIDGAHFNLFRADLSAFSINRSSPTATNYDIVLSKAPAEINLDHPDLNDKLFYRLSERTIRLYHTEMREDSTEVRLSLKDTVGFSIDTALYATFEESTRNKQKLELTVDSGKGFIRNLTAQLDFNKPVVNINYDSLMVRYDTASFIPITRENLSLLDSSNYTKYIVRVALPDTLPAGTYTLFAADSTFQDVEGLWNENEVEANYRKIKSDNLSDEISGVIESDELPIILQLLNKRNEIVYTTYLTESNRFRITNIEAGEYRLRAIIDRNSNRRWDPGNYNDLSQPEPVYYYVNPANGTREFTIRPNWSNVDLNIAAIPETGLTQTTDQEEEGMDFEIEIPEFIIPEEL</sequence>
<evidence type="ECO:0000313" key="6">
    <source>
        <dbReference type="EMBL" id="MBS9523391.1"/>
    </source>
</evidence>
<dbReference type="Pfam" id="PF14686">
    <property type="entry name" value="fn3_3"/>
    <property type="match status" value="1"/>
</dbReference>
<dbReference type="InterPro" id="IPR032812">
    <property type="entry name" value="SbsA_Ig"/>
</dbReference>
<dbReference type="AlphaFoldDB" id="A0AAP2CHK8"/>
<feature type="chain" id="PRO_5042822813" evidence="3">
    <location>
        <begin position="21"/>
        <end position="578"/>
    </location>
</feature>
<dbReference type="InterPro" id="IPR029413">
    <property type="entry name" value="RG-lyase_II"/>
</dbReference>
<dbReference type="EMBL" id="JAHCMY010000002">
    <property type="protein sequence ID" value="MBS9523391.1"/>
    <property type="molecule type" value="Genomic_DNA"/>
</dbReference>
<evidence type="ECO:0000259" key="5">
    <source>
        <dbReference type="Pfam" id="PF14686"/>
    </source>
</evidence>
<dbReference type="SUPFAM" id="SSF117074">
    <property type="entry name" value="Hypothetical protein PA1324"/>
    <property type="match status" value="1"/>
</dbReference>
<gene>
    <name evidence="6" type="ORF">KI659_05095</name>
</gene>
<evidence type="ECO:0000256" key="3">
    <source>
        <dbReference type="SAM" id="SignalP"/>
    </source>
</evidence>
<dbReference type="PROSITE" id="PS51257">
    <property type="entry name" value="PROKAR_LIPOPROTEIN"/>
    <property type="match status" value="1"/>
</dbReference>
<dbReference type="Pfam" id="PF13205">
    <property type="entry name" value="Big_5"/>
    <property type="match status" value="1"/>
</dbReference>
<evidence type="ECO:0000259" key="4">
    <source>
        <dbReference type="Pfam" id="PF13205"/>
    </source>
</evidence>
<comment type="caution">
    <text evidence="6">The sequence shown here is derived from an EMBL/GenBank/DDBJ whole genome shotgun (WGS) entry which is preliminary data.</text>
</comment>
<dbReference type="Gene3D" id="2.60.40.1120">
    <property type="entry name" value="Carboxypeptidase-like, regulatory domain"/>
    <property type="match status" value="1"/>
</dbReference>
<proteinExistence type="predicted"/>
<organism evidence="6 7">
    <name type="scientific">Litoribacter ruber</name>
    <dbReference type="NCBI Taxonomy" id="702568"/>
    <lineage>
        <taxon>Bacteria</taxon>
        <taxon>Pseudomonadati</taxon>
        <taxon>Bacteroidota</taxon>
        <taxon>Cytophagia</taxon>
        <taxon>Cytophagales</taxon>
        <taxon>Cyclobacteriaceae</taxon>
        <taxon>Litoribacter</taxon>
    </lineage>
</organism>
<feature type="compositionally biased region" description="Basic and acidic residues" evidence="2">
    <location>
        <begin position="29"/>
        <end position="44"/>
    </location>
</feature>
<dbReference type="RefSeq" id="WP_213944288.1">
    <property type="nucleotide sequence ID" value="NZ_JAHCMY010000002.1"/>
</dbReference>
<protein>
    <submittedName>
        <fullName evidence="6">Ig-like domain-containing protein</fullName>
    </submittedName>
</protein>